<evidence type="ECO:0000313" key="3">
    <source>
        <dbReference type="EMBL" id="NRD23334.1"/>
    </source>
</evidence>
<gene>
    <name evidence="3" type="ORF">HNV10_08780</name>
</gene>
<feature type="signal peptide" evidence="1">
    <location>
        <begin position="1"/>
        <end position="23"/>
    </location>
</feature>
<dbReference type="Pfam" id="PF18911">
    <property type="entry name" value="PKD_4"/>
    <property type="match status" value="1"/>
</dbReference>
<dbReference type="SUPFAM" id="SSF49299">
    <property type="entry name" value="PKD domain"/>
    <property type="match status" value="1"/>
</dbReference>
<dbReference type="CDD" id="cd00146">
    <property type="entry name" value="PKD"/>
    <property type="match status" value="1"/>
</dbReference>
<dbReference type="InterPro" id="IPR008979">
    <property type="entry name" value="Galactose-bd-like_sf"/>
</dbReference>
<dbReference type="InterPro" id="IPR022409">
    <property type="entry name" value="PKD/Chitinase_dom"/>
</dbReference>
<name>A0ABX2E4X7_9FLAO</name>
<dbReference type="PROSITE" id="PS50093">
    <property type="entry name" value="PKD"/>
    <property type="match status" value="1"/>
</dbReference>
<evidence type="ECO:0000259" key="2">
    <source>
        <dbReference type="PROSITE" id="PS50093"/>
    </source>
</evidence>
<protein>
    <submittedName>
        <fullName evidence="3">PKD domain-containing protein</fullName>
    </submittedName>
</protein>
<dbReference type="Proteomes" id="UP000805085">
    <property type="component" value="Unassembled WGS sequence"/>
</dbReference>
<evidence type="ECO:0000256" key="1">
    <source>
        <dbReference type="SAM" id="SignalP"/>
    </source>
</evidence>
<organism evidence="3 4">
    <name type="scientific">Winogradskyella litoriviva</name>
    <dbReference type="NCBI Taxonomy" id="1220182"/>
    <lineage>
        <taxon>Bacteria</taxon>
        <taxon>Pseudomonadati</taxon>
        <taxon>Bacteroidota</taxon>
        <taxon>Flavobacteriia</taxon>
        <taxon>Flavobacteriales</taxon>
        <taxon>Flavobacteriaceae</taxon>
        <taxon>Winogradskyella</taxon>
    </lineage>
</organism>
<feature type="chain" id="PRO_5046207397" evidence="1">
    <location>
        <begin position="24"/>
        <end position="701"/>
    </location>
</feature>
<dbReference type="InterPro" id="IPR035986">
    <property type="entry name" value="PKD_dom_sf"/>
</dbReference>
<comment type="caution">
    <text evidence="3">The sequence shown here is derived from an EMBL/GenBank/DDBJ whole genome shotgun (WGS) entry which is preliminary data.</text>
</comment>
<proteinExistence type="predicted"/>
<dbReference type="RefSeq" id="WP_173300961.1">
    <property type="nucleotide sequence ID" value="NZ_JABRWQ010000003.1"/>
</dbReference>
<reference evidence="3 4" key="1">
    <citation type="journal article" date="2015" name="Int. J. Syst. Evol. Microbiol.">
        <title>Winogradskyella litoriviva sp. nov., isolated from coastal seawater.</title>
        <authorList>
            <person name="Nedashkovskaya O.I."/>
            <person name="Kukhlevskiy A.D."/>
            <person name="Zhukova N.V."/>
            <person name="Kim S.J."/>
            <person name="Rhee S.K."/>
            <person name="Mikhailov V.V."/>
        </authorList>
    </citation>
    <scope>NUCLEOTIDE SEQUENCE [LARGE SCALE GENOMIC DNA]</scope>
    <source>
        <strain evidence="3 4">KMM6491</strain>
    </source>
</reference>
<dbReference type="SUPFAM" id="SSF49785">
    <property type="entry name" value="Galactose-binding domain-like"/>
    <property type="match status" value="1"/>
</dbReference>
<keyword evidence="4" id="KW-1185">Reference proteome</keyword>
<dbReference type="EMBL" id="JABRWQ010000003">
    <property type="protein sequence ID" value="NRD23334.1"/>
    <property type="molecule type" value="Genomic_DNA"/>
</dbReference>
<dbReference type="Gene3D" id="2.60.40.10">
    <property type="entry name" value="Immunoglobulins"/>
    <property type="match status" value="1"/>
</dbReference>
<keyword evidence="1" id="KW-0732">Signal</keyword>
<dbReference type="InterPro" id="IPR013783">
    <property type="entry name" value="Ig-like_fold"/>
</dbReference>
<evidence type="ECO:0000313" key="4">
    <source>
        <dbReference type="Proteomes" id="UP000805085"/>
    </source>
</evidence>
<feature type="domain" description="PKD" evidence="2">
    <location>
        <begin position="141"/>
        <end position="203"/>
    </location>
</feature>
<accession>A0ABX2E4X7</accession>
<dbReference type="InterPro" id="IPR000601">
    <property type="entry name" value="PKD_dom"/>
</dbReference>
<sequence length="701" mass="73906">MKTVKYIFSLCLVILLINSCVQDESSTDFVDTAVAPTNVLALFEVTQDNTGLVTITPTAEGAIGFNIYYGDDTVDPADINQGENTTHTYAEGTYTVTVVAFGPTGLETEITKELVVSFNPPENLVVTIENDEAVSKQVNVTASADNAISFSVDFGDGSELVTGNIDETVSHIYQEPGLYTIEVTAMGAAIETTSYTEVDFEVTAILQPLTSAPVQPSRSDSDVISIFSSSYTDVPDVNYFPDWGQASQGSGWALFDLGGDEMLQYINLSYQGIALADNTSVDVSAMEFLHLDVWTADAVTDIEISLINNASGTVTEAPITKALTPNSWTTIEIPVSDYTDQGLTVSEIFQMKLVGTPWAAGTVFVDNIYFWKAPSGTPTGVVGTWKLSSVAGALGVGPAVGDIGWWNCDDACVTERACYYDDQYIFNADGTFSNVLGADTWVEGWQGGSDSCGTPVAPHDGSGAATFVYDEGAGTITLNGTGAFLGIPKANNSGELSNPADAPASITYNATLSNFDTEMSVYIEAGSGVFWQFNFTKEGGVSSPLAGSWQLAPEAGALGVGPAPGDITWWSCDDVCVGDRACYYDDQYVFGSDGSFSNVLGAETWTEGWQGGGDSCGTPVAPHDGSAIATYDLDLDAGTLTINGVGAYIGLAKANNTGELADPADAPASIVYDITIIDSSTINVMVEAGSGVFWQYKLVKI</sequence>
<dbReference type="Gene3D" id="2.60.120.430">
    <property type="entry name" value="Galactose-binding lectin"/>
    <property type="match status" value="1"/>
</dbReference>
<dbReference type="SMART" id="SM00089">
    <property type="entry name" value="PKD"/>
    <property type="match status" value="2"/>
</dbReference>